<dbReference type="VEuPathDB" id="FungiDB:F503_07382"/>
<evidence type="ECO:0000313" key="2">
    <source>
        <dbReference type="EMBL" id="EPE09606.1"/>
    </source>
</evidence>
<feature type="signal peptide" evidence="1">
    <location>
        <begin position="1"/>
        <end position="18"/>
    </location>
</feature>
<dbReference type="Proteomes" id="UP000016923">
    <property type="component" value="Unassembled WGS sequence"/>
</dbReference>
<gene>
    <name evidence="2" type="ORF">F503_07382</name>
</gene>
<dbReference type="InterPro" id="IPR036514">
    <property type="entry name" value="SGNH_hydro_sf"/>
</dbReference>
<sequence length="93" mass="9778">MYASLLMAAAALFKPAQAIPSTATGLAPRADNLRISTPDASFWMANTPADIIMSMLGTDGVVRGHTTADIMAAYTKTITVVRAANLKVQLIVN</sequence>
<accession>S3CCA4</accession>
<evidence type="ECO:0000256" key="1">
    <source>
        <dbReference type="SAM" id="SignalP"/>
    </source>
</evidence>
<dbReference type="HOGENOM" id="CLU_2400257_0_0_1"/>
<reference evidence="2 3" key="1">
    <citation type="journal article" date="2013" name="BMC Genomics">
        <title>The genome and transcriptome of the pine saprophyte Ophiostoma piceae, and a comparison with the bark beetle-associated pine pathogen Grosmannia clavigera.</title>
        <authorList>
            <person name="Haridas S."/>
            <person name="Wang Y."/>
            <person name="Lim L."/>
            <person name="Massoumi Alamouti S."/>
            <person name="Jackman S."/>
            <person name="Docking R."/>
            <person name="Robertson G."/>
            <person name="Birol I."/>
            <person name="Bohlmann J."/>
            <person name="Breuil C."/>
        </authorList>
    </citation>
    <scope>NUCLEOTIDE SEQUENCE [LARGE SCALE GENOMIC DNA]</scope>
    <source>
        <strain evidence="2 3">UAMH 11346</strain>
    </source>
</reference>
<dbReference type="EMBL" id="KE148147">
    <property type="protein sequence ID" value="EPE09606.1"/>
    <property type="molecule type" value="Genomic_DNA"/>
</dbReference>
<dbReference type="Gene3D" id="3.40.50.1110">
    <property type="entry name" value="SGNH hydrolase"/>
    <property type="match status" value="1"/>
</dbReference>
<evidence type="ECO:0000313" key="3">
    <source>
        <dbReference type="Proteomes" id="UP000016923"/>
    </source>
</evidence>
<dbReference type="AlphaFoldDB" id="S3CCA4"/>
<keyword evidence="1" id="KW-0732">Signal</keyword>
<organism evidence="2 3">
    <name type="scientific">Ophiostoma piceae (strain UAMH 11346)</name>
    <name type="common">Sap stain fungus</name>
    <dbReference type="NCBI Taxonomy" id="1262450"/>
    <lineage>
        <taxon>Eukaryota</taxon>
        <taxon>Fungi</taxon>
        <taxon>Dikarya</taxon>
        <taxon>Ascomycota</taxon>
        <taxon>Pezizomycotina</taxon>
        <taxon>Sordariomycetes</taxon>
        <taxon>Sordariomycetidae</taxon>
        <taxon>Ophiostomatales</taxon>
        <taxon>Ophiostomataceae</taxon>
        <taxon>Ophiostoma</taxon>
    </lineage>
</organism>
<dbReference type="OrthoDB" id="2119228at2759"/>
<feature type="chain" id="PRO_5004518586" evidence="1">
    <location>
        <begin position="19"/>
        <end position="93"/>
    </location>
</feature>
<name>S3CCA4_OPHP1</name>
<proteinExistence type="predicted"/>
<dbReference type="eggNOG" id="ENOG502RUGA">
    <property type="taxonomic scope" value="Eukaryota"/>
</dbReference>
<protein>
    <submittedName>
        <fullName evidence="2">Carbohydrate esterase family 3 protein</fullName>
    </submittedName>
</protein>
<keyword evidence="3" id="KW-1185">Reference proteome</keyword>